<dbReference type="Gene3D" id="3.40.50.300">
    <property type="entry name" value="P-loop containing nucleotide triphosphate hydrolases"/>
    <property type="match status" value="1"/>
</dbReference>
<evidence type="ECO:0000313" key="2">
    <source>
        <dbReference type="Proteomes" id="UP001595632"/>
    </source>
</evidence>
<sequence length="216" mass="25097">MALHELFTASGVTSLRGSGIDWQETAPTLDRRNAQIRIDRNIRAGRHALDGLEEFDAFFDMEFVVNGGSIENFRHFALLAEDYPDAKFLLNTRDKQDWLRDRALARDGLYLRLAKERTGMSDKGVLNMWADDFHRHHDMVRSYFAPQPGRLLEFDIDRTPIRDLKRFVAPDMHLMTRHWQRGDHPASVWDNWPLSLLTAWAQDRDPDTSPNKPRAA</sequence>
<accession>A0ABV7GRH3</accession>
<proteinExistence type="predicted"/>
<dbReference type="EMBL" id="JBHRTB010000010">
    <property type="protein sequence ID" value="MFC3142911.1"/>
    <property type="molecule type" value="Genomic_DNA"/>
</dbReference>
<dbReference type="RefSeq" id="WP_275632891.1">
    <property type="nucleotide sequence ID" value="NZ_JARGYD010000004.1"/>
</dbReference>
<keyword evidence="2" id="KW-1185">Reference proteome</keyword>
<dbReference type="InterPro" id="IPR027417">
    <property type="entry name" value="P-loop_NTPase"/>
</dbReference>
<protein>
    <recommendedName>
        <fullName evidence="3">Sulfotransferase family protein</fullName>
    </recommendedName>
</protein>
<reference evidence="2" key="1">
    <citation type="journal article" date="2019" name="Int. J. Syst. Evol. Microbiol.">
        <title>The Global Catalogue of Microorganisms (GCM) 10K type strain sequencing project: providing services to taxonomists for standard genome sequencing and annotation.</title>
        <authorList>
            <consortium name="The Broad Institute Genomics Platform"/>
            <consortium name="The Broad Institute Genome Sequencing Center for Infectious Disease"/>
            <person name="Wu L."/>
            <person name="Ma J."/>
        </authorList>
    </citation>
    <scope>NUCLEOTIDE SEQUENCE [LARGE SCALE GENOMIC DNA]</scope>
    <source>
        <strain evidence="2">KCTC 52366</strain>
    </source>
</reference>
<organism evidence="1 2">
    <name type="scientific">Psychromarinibacter halotolerans</name>
    <dbReference type="NCBI Taxonomy" id="1775175"/>
    <lineage>
        <taxon>Bacteria</taxon>
        <taxon>Pseudomonadati</taxon>
        <taxon>Pseudomonadota</taxon>
        <taxon>Alphaproteobacteria</taxon>
        <taxon>Rhodobacterales</taxon>
        <taxon>Paracoccaceae</taxon>
        <taxon>Psychromarinibacter</taxon>
    </lineage>
</organism>
<evidence type="ECO:0008006" key="3">
    <source>
        <dbReference type="Google" id="ProtNLM"/>
    </source>
</evidence>
<comment type="caution">
    <text evidence="1">The sequence shown here is derived from an EMBL/GenBank/DDBJ whole genome shotgun (WGS) entry which is preliminary data.</text>
</comment>
<evidence type="ECO:0000313" key="1">
    <source>
        <dbReference type="EMBL" id="MFC3142911.1"/>
    </source>
</evidence>
<name>A0ABV7GRH3_9RHOB</name>
<gene>
    <name evidence="1" type="ORF">ACFOGP_09335</name>
</gene>
<dbReference type="Proteomes" id="UP001595632">
    <property type="component" value="Unassembled WGS sequence"/>
</dbReference>